<keyword evidence="14" id="KW-0969">Cilium</keyword>
<comment type="similarity">
    <text evidence="3">Belongs to the FliG family.</text>
</comment>
<comment type="subcellular location">
    <subcellularLocation>
        <location evidence="1">Bacterial flagellum basal body</location>
    </subcellularLocation>
    <subcellularLocation>
        <location evidence="2">Cell membrane</location>
        <topology evidence="2">Peripheral membrane protein</topology>
        <orientation evidence="2">Cytoplasmic side</orientation>
    </subcellularLocation>
</comment>
<name>A0ABQ4NPI0_9RHOB</name>
<dbReference type="SUPFAM" id="SSF48029">
    <property type="entry name" value="FliG"/>
    <property type="match status" value="2"/>
</dbReference>
<evidence type="ECO:0000313" key="15">
    <source>
        <dbReference type="Proteomes" id="UP000786693"/>
    </source>
</evidence>
<keyword evidence="14" id="KW-0966">Cell projection</keyword>
<sequence>MPRPDAMTQLSPTFPPPFDRRHLSQGQKAAVIVRLLINGGADPGIRHLPKEQQRRLVRDMASLRFVDRDTLAATVAEFASELDSIALHFPREIDRVLATLDGSLSLDVVEGLIAEVGGDVGALGDAAWDTIGLLDEDVILDLMSGETPEICAIILSKLPAAKAASLIGQLEKEQSEAVAAAFSRTEDVTPEAVSRIGNALGRQSDSRAQPAFETAAVTRVANILNLATSAVRQALLDRLEATDPGFAARVRKTVFSFENIPQRLDPRDAPRVLRGVDNAVLVTALAGANAAQAKVGEFLLSAISSRLADQIREDIGNAGKVTSDQAEEAMAEIVTAIRTLEESGELSLLVQEDSAE</sequence>
<feature type="domain" description="Flagellar motor switch protein FliG N-terminal" evidence="13">
    <location>
        <begin position="23"/>
        <end position="117"/>
    </location>
</feature>
<keyword evidence="9" id="KW-0975">Bacterial flagellum</keyword>
<protein>
    <recommendedName>
        <fullName evidence="4">Flagellar motor switch protein FliG</fullName>
    </recommendedName>
</protein>
<dbReference type="PANTHER" id="PTHR30534">
    <property type="entry name" value="FLAGELLAR MOTOR SWITCH PROTEIN FLIG"/>
    <property type="match status" value="1"/>
</dbReference>
<accession>A0ABQ4NPI0</accession>
<keyword evidence="14" id="KW-0282">Flagellum</keyword>
<dbReference type="Proteomes" id="UP000786693">
    <property type="component" value="Unassembled WGS sequence"/>
</dbReference>
<reference evidence="14 15" key="1">
    <citation type="submission" date="2021-05" db="EMBL/GenBank/DDBJ databases">
        <title>Bacteria Genome sequencing.</title>
        <authorList>
            <person name="Takabe Y."/>
            <person name="Nakajima Y."/>
            <person name="Suzuki S."/>
            <person name="Shiozaki T."/>
        </authorList>
    </citation>
    <scope>NUCLEOTIDE SEQUENCE [LARGE SCALE GENOMIC DNA]</scope>
    <source>
        <strain evidence="14 15">AI_62</strain>
    </source>
</reference>
<evidence type="ECO:0000259" key="12">
    <source>
        <dbReference type="Pfam" id="PF14841"/>
    </source>
</evidence>
<evidence type="ECO:0000256" key="6">
    <source>
        <dbReference type="ARBA" id="ARBA00022500"/>
    </source>
</evidence>
<keyword evidence="7" id="KW-0283">Flagellar rotation</keyword>
<keyword evidence="5" id="KW-1003">Cell membrane</keyword>
<keyword evidence="6" id="KW-0145">Chemotaxis</keyword>
<dbReference type="Pfam" id="PF14842">
    <property type="entry name" value="FliG_N"/>
    <property type="match status" value="1"/>
</dbReference>
<feature type="domain" description="Flagellar motor switch protein FliG middle" evidence="12">
    <location>
        <begin position="137"/>
        <end position="206"/>
    </location>
</feature>
<dbReference type="Pfam" id="PF01706">
    <property type="entry name" value="FliG_C"/>
    <property type="match status" value="1"/>
</dbReference>
<evidence type="ECO:0000259" key="11">
    <source>
        <dbReference type="Pfam" id="PF01706"/>
    </source>
</evidence>
<evidence type="ECO:0000256" key="7">
    <source>
        <dbReference type="ARBA" id="ARBA00022779"/>
    </source>
</evidence>
<evidence type="ECO:0000259" key="13">
    <source>
        <dbReference type="Pfam" id="PF14842"/>
    </source>
</evidence>
<dbReference type="Gene3D" id="1.10.220.30">
    <property type="match status" value="3"/>
</dbReference>
<evidence type="ECO:0000313" key="14">
    <source>
        <dbReference type="EMBL" id="GIT96134.1"/>
    </source>
</evidence>
<dbReference type="EMBL" id="BPFH01000005">
    <property type="protein sequence ID" value="GIT96134.1"/>
    <property type="molecule type" value="Genomic_DNA"/>
</dbReference>
<dbReference type="InterPro" id="IPR023087">
    <property type="entry name" value="Flg_Motor_Flig_C"/>
</dbReference>
<keyword evidence="8" id="KW-0472">Membrane</keyword>
<dbReference type="InterPro" id="IPR028263">
    <property type="entry name" value="FliG_N"/>
</dbReference>
<keyword evidence="15" id="KW-1185">Reference proteome</keyword>
<evidence type="ECO:0000256" key="5">
    <source>
        <dbReference type="ARBA" id="ARBA00022475"/>
    </source>
</evidence>
<evidence type="ECO:0000256" key="10">
    <source>
        <dbReference type="ARBA" id="ARBA00025598"/>
    </source>
</evidence>
<comment type="caution">
    <text evidence="14">The sequence shown here is derived from an EMBL/GenBank/DDBJ whole genome shotgun (WGS) entry which is preliminary data.</text>
</comment>
<dbReference type="InterPro" id="IPR000090">
    <property type="entry name" value="Flg_Motor_Flig"/>
</dbReference>
<evidence type="ECO:0000256" key="3">
    <source>
        <dbReference type="ARBA" id="ARBA00010299"/>
    </source>
</evidence>
<dbReference type="PANTHER" id="PTHR30534:SF0">
    <property type="entry name" value="FLAGELLAR MOTOR SWITCH PROTEIN FLIG"/>
    <property type="match status" value="1"/>
</dbReference>
<feature type="domain" description="Flagellar motor switch protein FliG C-terminal" evidence="11">
    <location>
        <begin position="238"/>
        <end position="348"/>
    </location>
</feature>
<evidence type="ECO:0000256" key="1">
    <source>
        <dbReference type="ARBA" id="ARBA00004117"/>
    </source>
</evidence>
<evidence type="ECO:0000256" key="8">
    <source>
        <dbReference type="ARBA" id="ARBA00023136"/>
    </source>
</evidence>
<dbReference type="PRINTS" id="PR00954">
    <property type="entry name" value="FLGMOTORFLIG"/>
</dbReference>
<dbReference type="Pfam" id="PF14841">
    <property type="entry name" value="FliG_M"/>
    <property type="match status" value="1"/>
</dbReference>
<dbReference type="InterPro" id="IPR011002">
    <property type="entry name" value="FliG_a-hlx"/>
</dbReference>
<gene>
    <name evidence="14" type="ORF">JANAI62_27570</name>
</gene>
<comment type="function">
    <text evidence="10">FliG is one of three proteins (FliG, FliN, FliM) that forms the rotor-mounted switch complex (C ring), located at the base of the basal body. This complex interacts with the CheY and CheZ chemotaxis proteins, in addition to contacting components of the motor that determine the direction of flagellar rotation.</text>
</comment>
<proteinExistence type="inferred from homology"/>
<evidence type="ECO:0000256" key="4">
    <source>
        <dbReference type="ARBA" id="ARBA00021870"/>
    </source>
</evidence>
<evidence type="ECO:0000256" key="2">
    <source>
        <dbReference type="ARBA" id="ARBA00004413"/>
    </source>
</evidence>
<dbReference type="InterPro" id="IPR032779">
    <property type="entry name" value="FliG_M"/>
</dbReference>
<organism evidence="14 15">
    <name type="scientific">Jannaschia pagri</name>
    <dbReference type="NCBI Taxonomy" id="2829797"/>
    <lineage>
        <taxon>Bacteria</taxon>
        <taxon>Pseudomonadati</taxon>
        <taxon>Pseudomonadota</taxon>
        <taxon>Alphaproteobacteria</taxon>
        <taxon>Rhodobacterales</taxon>
        <taxon>Roseobacteraceae</taxon>
        <taxon>Jannaschia</taxon>
    </lineage>
</organism>
<evidence type="ECO:0000256" key="9">
    <source>
        <dbReference type="ARBA" id="ARBA00023143"/>
    </source>
</evidence>